<evidence type="ECO:0000259" key="2">
    <source>
        <dbReference type="PROSITE" id="PS51002"/>
    </source>
</evidence>
<dbReference type="GO" id="GO:0016491">
    <property type="term" value="F:oxidoreductase activity"/>
    <property type="evidence" value="ECO:0007669"/>
    <property type="project" value="InterPro"/>
</dbReference>
<protein>
    <submittedName>
        <fullName evidence="3">Cytochrome bc complex cytochrome b subunit</fullName>
    </submittedName>
</protein>
<feature type="transmembrane region" description="Helical" evidence="1">
    <location>
        <begin position="362"/>
        <end position="381"/>
    </location>
</feature>
<feature type="transmembrane region" description="Helical" evidence="1">
    <location>
        <begin position="78"/>
        <end position="99"/>
    </location>
</feature>
<dbReference type="GO" id="GO:0016020">
    <property type="term" value="C:membrane"/>
    <property type="evidence" value="ECO:0007669"/>
    <property type="project" value="InterPro"/>
</dbReference>
<feature type="transmembrane region" description="Helical" evidence="1">
    <location>
        <begin position="307"/>
        <end position="326"/>
    </location>
</feature>
<dbReference type="PROSITE" id="PS51002">
    <property type="entry name" value="CYTB_NTER"/>
    <property type="match status" value="1"/>
</dbReference>
<keyword evidence="1" id="KW-0472">Membrane</keyword>
<dbReference type="Proteomes" id="UP000289269">
    <property type="component" value="Unassembled WGS sequence"/>
</dbReference>
<keyword evidence="1" id="KW-1133">Transmembrane helix</keyword>
<dbReference type="PANTHER" id="PTHR19271">
    <property type="entry name" value="CYTOCHROME B"/>
    <property type="match status" value="1"/>
</dbReference>
<dbReference type="EMBL" id="SCKW01000044">
    <property type="protein sequence ID" value="RWZ78025.1"/>
    <property type="molecule type" value="Genomic_DNA"/>
</dbReference>
<dbReference type="Pfam" id="PF13631">
    <property type="entry name" value="Cytochrom_B_N_2"/>
    <property type="match status" value="1"/>
</dbReference>
<dbReference type="GO" id="GO:0009055">
    <property type="term" value="F:electron transfer activity"/>
    <property type="evidence" value="ECO:0007669"/>
    <property type="project" value="InterPro"/>
</dbReference>
<feature type="transmembrane region" description="Helical" evidence="1">
    <location>
        <begin position="111"/>
        <end position="131"/>
    </location>
</feature>
<sequence length="386" mass="42084">MQPAAKNKPLIEMLKYPVPQHANSILYMFGGISLVAFAILILSGIYLSQVYNPTPAGAHASIVNAITNIPLADFARGWHFWTANLVVALLLLHIIRVFVTGSYKKPRRLTWWTGVALLAITFGYIFIGTVLKYDQEGVEAVVHMQESFEFLGLKIGLINGGIPIITQLYAWHTTILTLLLLGLLATHMVLIKLRGISARPVRGSVAQATAGQGSSTFLAHLSRLSGFGLMFAALTGLLAVFLPAPIGSPGILGQEVTKPLWMFWPFYGLEDIFGLKGLLWGMAGFFAFLAAVPLIDRSPYLHWSKRKLILGLGAIFLLATVGLGAYSKIRAAEQHIAPGAESSVMATAEPLNVSRQRLNQEAYYLMPTLVIAGAAGFWLAYRPARR</sequence>
<feature type="domain" description="Cytochrome b/b6 N-terminal region profile" evidence="2">
    <location>
        <begin position="1"/>
        <end position="200"/>
    </location>
</feature>
<reference evidence="3" key="1">
    <citation type="submission" date="2019-01" db="EMBL/GenBank/DDBJ databases">
        <title>Genomic signatures and co-occurrence patterns of the ultra-small Saccharimodia (Patescibacteria phylum) suggest a symbiotic lifestyle.</title>
        <authorList>
            <person name="Lemos L."/>
            <person name="Medeiros J."/>
            <person name="Andreote F."/>
            <person name="Fernandes G."/>
            <person name="Varani A."/>
            <person name="Oliveira G."/>
            <person name="Pylro V."/>
        </authorList>
    </citation>
    <scope>NUCLEOTIDE SEQUENCE [LARGE SCALE GENOMIC DNA]</scope>
    <source>
        <strain evidence="3">AMD01</strain>
    </source>
</reference>
<dbReference type="SUPFAM" id="SSF81342">
    <property type="entry name" value="Transmembrane di-heme cytochromes"/>
    <property type="match status" value="1"/>
</dbReference>
<dbReference type="SUPFAM" id="SSF81648">
    <property type="entry name" value="a domain/subunit of cytochrome bc1 complex (Ubiquinol-cytochrome c reductase)"/>
    <property type="match status" value="1"/>
</dbReference>
<dbReference type="InterPro" id="IPR027387">
    <property type="entry name" value="Cytb/b6-like_sf"/>
</dbReference>
<proteinExistence type="predicted"/>
<dbReference type="AlphaFoldDB" id="A0A4Q0AFT5"/>
<gene>
    <name evidence="3" type="ORF">EOT04_03255</name>
</gene>
<dbReference type="InterPro" id="IPR036150">
    <property type="entry name" value="Cyt_b/b6_C_sf"/>
</dbReference>
<evidence type="ECO:0000256" key="1">
    <source>
        <dbReference type="SAM" id="Phobius"/>
    </source>
</evidence>
<name>A0A4Q0AFT5_9BACT</name>
<evidence type="ECO:0000313" key="3">
    <source>
        <dbReference type="EMBL" id="RWZ78025.1"/>
    </source>
</evidence>
<keyword evidence="4" id="KW-1185">Reference proteome</keyword>
<feature type="transmembrane region" description="Helical" evidence="1">
    <location>
        <begin position="25"/>
        <end position="47"/>
    </location>
</feature>
<evidence type="ECO:0000313" key="4">
    <source>
        <dbReference type="Proteomes" id="UP000289269"/>
    </source>
</evidence>
<dbReference type="GO" id="GO:0022904">
    <property type="term" value="P:respiratory electron transport chain"/>
    <property type="evidence" value="ECO:0007669"/>
    <property type="project" value="InterPro"/>
</dbReference>
<dbReference type="InterPro" id="IPR005797">
    <property type="entry name" value="Cyt_b/b6_N"/>
</dbReference>
<dbReference type="PANTHER" id="PTHR19271:SF16">
    <property type="entry name" value="CYTOCHROME B"/>
    <property type="match status" value="1"/>
</dbReference>
<organism evidence="3 4">
    <name type="scientific">Candidatus Chaera renei</name>
    <dbReference type="NCBI Taxonomy" id="2506947"/>
    <lineage>
        <taxon>Bacteria</taxon>
        <taxon>Candidatus Saccharimonadota</taxon>
        <taxon>Candidatus Saccharimonadia</taxon>
        <taxon>Candidatus Saccharimonadales</taxon>
        <taxon>Candidatus Saccharimonadaceae</taxon>
        <taxon>Candidatus Chaera</taxon>
    </lineage>
</organism>
<feature type="transmembrane region" description="Helical" evidence="1">
    <location>
        <begin position="272"/>
        <end position="295"/>
    </location>
</feature>
<accession>A0A4Q0AFT5</accession>
<dbReference type="InterPro" id="IPR016174">
    <property type="entry name" value="Di-haem_cyt_TM"/>
</dbReference>
<feature type="transmembrane region" description="Helical" evidence="1">
    <location>
        <begin position="227"/>
        <end position="252"/>
    </location>
</feature>
<comment type="caution">
    <text evidence="3">The sequence shown here is derived from an EMBL/GenBank/DDBJ whole genome shotgun (WGS) entry which is preliminary data.</text>
</comment>
<feature type="transmembrane region" description="Helical" evidence="1">
    <location>
        <begin position="169"/>
        <end position="190"/>
    </location>
</feature>
<dbReference type="Gene3D" id="1.20.810.10">
    <property type="entry name" value="Cytochrome Bc1 Complex, Chain C"/>
    <property type="match status" value="1"/>
</dbReference>
<keyword evidence="1" id="KW-0812">Transmembrane</keyword>